<dbReference type="InterPro" id="IPR027266">
    <property type="entry name" value="TrmE/GcvT-like"/>
</dbReference>
<protein>
    <submittedName>
        <fullName evidence="3">Folate-binding protein YgfZ</fullName>
    </submittedName>
</protein>
<evidence type="ECO:0000256" key="1">
    <source>
        <dbReference type="ARBA" id="ARBA00022946"/>
    </source>
</evidence>
<dbReference type="Gene3D" id="3.30.1360.120">
    <property type="entry name" value="Probable tRNA modification gtpase trme, domain 1"/>
    <property type="match status" value="2"/>
</dbReference>
<dbReference type="EMBL" id="JBEPLJ010000007">
    <property type="protein sequence ID" value="MET3586038.1"/>
    <property type="molecule type" value="Genomic_DNA"/>
</dbReference>
<dbReference type="PIRSF" id="PIRSF006487">
    <property type="entry name" value="GcvT"/>
    <property type="match status" value="1"/>
</dbReference>
<gene>
    <name evidence="3" type="ORF">ABID21_002153</name>
</gene>
<evidence type="ECO:0000259" key="2">
    <source>
        <dbReference type="Pfam" id="PF25455"/>
    </source>
</evidence>
<keyword evidence="1" id="KW-0809">Transit peptide</keyword>
<dbReference type="PANTHER" id="PTHR22602:SF0">
    <property type="entry name" value="TRANSFERASE CAF17, MITOCHONDRIAL-RELATED"/>
    <property type="match status" value="1"/>
</dbReference>
<feature type="domain" description="CAF17 C-terminal" evidence="2">
    <location>
        <begin position="178"/>
        <end position="249"/>
    </location>
</feature>
<sequence>MTFLQNLITTDVVSLPPGTARAGALLTPQGKILFDFVIWRDGDGFIIEMDADQQDAFVRRLTMYKLRSQVDFTVLEDAGITVTWGEDTPAYGVEDERFGQAGIRLMRLIGQTEMDLPKGDYDALRTEAGVAVSGADYALQDAFPHDILMDLDGGLSFRKGCYVGQEVVSRMQHRGTARRRIVKIEAEADLPASGTEITAGGKPVGALGTVSGRKGLAIVRTDRVGAALAAGVPLLAGDVPVRATLPVWTGLSYPAGEEADS</sequence>
<dbReference type="InterPro" id="IPR057460">
    <property type="entry name" value="CAF17_C"/>
</dbReference>
<comment type="caution">
    <text evidence="3">The sequence shown here is derived from an EMBL/GenBank/DDBJ whole genome shotgun (WGS) entry which is preliminary data.</text>
</comment>
<dbReference type="Proteomes" id="UP001549031">
    <property type="component" value="Unassembled WGS sequence"/>
</dbReference>
<organism evidence="3 4">
    <name type="scientific">Pseudorhizobium tarimense</name>
    <dbReference type="NCBI Taxonomy" id="1079109"/>
    <lineage>
        <taxon>Bacteria</taxon>
        <taxon>Pseudomonadati</taxon>
        <taxon>Pseudomonadota</taxon>
        <taxon>Alphaproteobacteria</taxon>
        <taxon>Hyphomicrobiales</taxon>
        <taxon>Rhizobiaceae</taxon>
        <taxon>Rhizobium/Agrobacterium group</taxon>
        <taxon>Pseudorhizobium</taxon>
    </lineage>
</organism>
<dbReference type="InterPro" id="IPR017703">
    <property type="entry name" value="YgfZ/GCV_T_CS"/>
</dbReference>
<dbReference type="SUPFAM" id="SSF103025">
    <property type="entry name" value="Folate-binding domain"/>
    <property type="match status" value="1"/>
</dbReference>
<name>A0ABV2H678_9HYPH</name>
<reference evidence="3 4" key="1">
    <citation type="submission" date="2024-06" db="EMBL/GenBank/DDBJ databases">
        <title>Genomic Encyclopedia of Type Strains, Phase IV (KMG-IV): sequencing the most valuable type-strain genomes for metagenomic binning, comparative biology and taxonomic classification.</title>
        <authorList>
            <person name="Goeker M."/>
        </authorList>
    </citation>
    <scope>NUCLEOTIDE SEQUENCE [LARGE SCALE GENOMIC DNA]</scope>
    <source>
        <strain evidence="3 4">DSM 105042</strain>
    </source>
</reference>
<proteinExistence type="predicted"/>
<evidence type="ECO:0000313" key="4">
    <source>
        <dbReference type="Proteomes" id="UP001549031"/>
    </source>
</evidence>
<dbReference type="InterPro" id="IPR045179">
    <property type="entry name" value="YgfZ/GcvT"/>
</dbReference>
<evidence type="ECO:0000313" key="3">
    <source>
        <dbReference type="EMBL" id="MET3586038.1"/>
    </source>
</evidence>
<dbReference type="Pfam" id="PF25455">
    <property type="entry name" value="Beta-barrel_CAF17_C"/>
    <property type="match status" value="1"/>
</dbReference>
<dbReference type="NCBIfam" id="TIGR03317">
    <property type="entry name" value="ygfZ_signature"/>
    <property type="match status" value="1"/>
</dbReference>
<accession>A0ABV2H678</accession>
<keyword evidence="4" id="KW-1185">Reference proteome</keyword>
<dbReference type="PANTHER" id="PTHR22602">
    <property type="entry name" value="TRANSFERASE CAF17, MITOCHONDRIAL-RELATED"/>
    <property type="match status" value="1"/>
</dbReference>